<evidence type="ECO:0000256" key="1">
    <source>
        <dbReference type="SAM" id="Phobius"/>
    </source>
</evidence>
<dbReference type="EMBL" id="QXJM01000039">
    <property type="protein sequence ID" value="RIE02665.1"/>
    <property type="molecule type" value="Genomic_DNA"/>
</dbReference>
<feature type="transmembrane region" description="Helical" evidence="1">
    <location>
        <begin position="60"/>
        <end position="78"/>
    </location>
</feature>
<reference evidence="2 3" key="1">
    <citation type="submission" date="2018-09" db="EMBL/GenBank/DDBJ databases">
        <title>Cohnella cavernae sp. nov., isolated from a karst cave.</title>
        <authorList>
            <person name="Zhu H."/>
        </authorList>
    </citation>
    <scope>NUCLEOTIDE SEQUENCE [LARGE SCALE GENOMIC DNA]</scope>
    <source>
        <strain evidence="2 3">K2E09-144</strain>
    </source>
</reference>
<keyword evidence="3" id="KW-1185">Reference proteome</keyword>
<feature type="transmembrane region" description="Helical" evidence="1">
    <location>
        <begin position="35"/>
        <end position="53"/>
    </location>
</feature>
<feature type="transmembrane region" description="Helical" evidence="1">
    <location>
        <begin position="12"/>
        <end position="29"/>
    </location>
</feature>
<evidence type="ECO:0000313" key="2">
    <source>
        <dbReference type="EMBL" id="RIE02665.1"/>
    </source>
</evidence>
<dbReference type="AlphaFoldDB" id="A0A398CJZ2"/>
<organism evidence="2 3">
    <name type="scientific">Cohnella faecalis</name>
    <dbReference type="NCBI Taxonomy" id="2315694"/>
    <lineage>
        <taxon>Bacteria</taxon>
        <taxon>Bacillati</taxon>
        <taxon>Bacillota</taxon>
        <taxon>Bacilli</taxon>
        <taxon>Bacillales</taxon>
        <taxon>Paenibacillaceae</taxon>
        <taxon>Cohnella</taxon>
    </lineage>
</organism>
<comment type="caution">
    <text evidence="2">The sequence shown here is derived from an EMBL/GenBank/DDBJ whole genome shotgun (WGS) entry which is preliminary data.</text>
</comment>
<protein>
    <submittedName>
        <fullName evidence="2">Uncharacterized protein</fullName>
    </submittedName>
</protein>
<dbReference type="OrthoDB" id="82335at2"/>
<sequence length="177" mass="19222">MQEPVAGRKSKWAAGIFSFFVPGTGHMYLGLMVKGIIMMLLLVFDICAIYYMATEGKNDLSVVLLSLLLPIIYFYSLFDSLQSTDFVNERIARRPGFPSQEGWNGMPPAHEGAGQSVPAASVVLIVVVLAAIVVTVGSDWSRNVIHSSGTLITAVVLIGVGLVLWLVHKWADNGKKE</sequence>
<dbReference type="Proteomes" id="UP000266340">
    <property type="component" value="Unassembled WGS sequence"/>
</dbReference>
<feature type="transmembrane region" description="Helical" evidence="1">
    <location>
        <begin position="116"/>
        <end position="137"/>
    </location>
</feature>
<dbReference type="RefSeq" id="WP_119150702.1">
    <property type="nucleotide sequence ID" value="NZ_JBHSOV010000059.1"/>
</dbReference>
<feature type="transmembrane region" description="Helical" evidence="1">
    <location>
        <begin position="149"/>
        <end position="167"/>
    </location>
</feature>
<keyword evidence="1" id="KW-0812">Transmembrane</keyword>
<proteinExistence type="predicted"/>
<name>A0A398CJZ2_9BACL</name>
<evidence type="ECO:0000313" key="3">
    <source>
        <dbReference type="Proteomes" id="UP000266340"/>
    </source>
</evidence>
<keyword evidence="1" id="KW-0472">Membrane</keyword>
<gene>
    <name evidence="2" type="ORF">D3H35_18475</name>
</gene>
<accession>A0A398CJZ2</accession>
<keyword evidence="1" id="KW-1133">Transmembrane helix</keyword>